<dbReference type="OrthoDB" id="301415at2759"/>
<accession>A0A9P7Z848</accession>
<evidence type="ECO:0000256" key="2">
    <source>
        <dbReference type="ARBA" id="ARBA00022679"/>
    </source>
</evidence>
<dbReference type="Pfam" id="PF02816">
    <property type="entry name" value="Alpha_kinase"/>
    <property type="match status" value="1"/>
</dbReference>
<keyword evidence="2" id="KW-0808">Transferase</keyword>
<keyword evidence="3" id="KW-0418">Kinase</keyword>
<name>A0A9P7Z848_9HELO</name>
<feature type="non-terminal residue" evidence="5">
    <location>
        <position position="1"/>
    </location>
</feature>
<protein>
    <recommendedName>
        <fullName evidence="4">Alpha-type protein kinase domain-containing protein</fullName>
    </recommendedName>
</protein>
<evidence type="ECO:0000313" key="5">
    <source>
        <dbReference type="EMBL" id="KAG9247194.1"/>
    </source>
</evidence>
<feature type="non-terminal residue" evidence="5">
    <location>
        <position position="77"/>
    </location>
</feature>
<evidence type="ECO:0000259" key="4">
    <source>
        <dbReference type="PROSITE" id="PS51158"/>
    </source>
</evidence>
<dbReference type="InterPro" id="IPR011009">
    <property type="entry name" value="Kinase-like_dom_sf"/>
</dbReference>
<proteinExistence type="predicted"/>
<sequence>SGVRGMVEPMIRNYKPFKSNNGWRPSRSNFWNQAMQTSSHFSCHQSNGRYLLCDLHDGIYRDGAVLTDPIIMSQNND</sequence>
<organism evidence="5 6">
    <name type="scientific">Calycina marina</name>
    <dbReference type="NCBI Taxonomy" id="1763456"/>
    <lineage>
        <taxon>Eukaryota</taxon>
        <taxon>Fungi</taxon>
        <taxon>Dikarya</taxon>
        <taxon>Ascomycota</taxon>
        <taxon>Pezizomycotina</taxon>
        <taxon>Leotiomycetes</taxon>
        <taxon>Helotiales</taxon>
        <taxon>Pezizellaceae</taxon>
        <taxon>Calycina</taxon>
    </lineage>
</organism>
<evidence type="ECO:0000256" key="3">
    <source>
        <dbReference type="ARBA" id="ARBA00022777"/>
    </source>
</evidence>
<reference evidence="5" key="1">
    <citation type="journal article" date="2021" name="IMA Fungus">
        <title>Genomic characterization of three marine fungi, including Emericellopsis atlantica sp. nov. with signatures of a generalist lifestyle and marine biomass degradation.</title>
        <authorList>
            <person name="Hagestad O.C."/>
            <person name="Hou L."/>
            <person name="Andersen J.H."/>
            <person name="Hansen E.H."/>
            <person name="Altermark B."/>
            <person name="Li C."/>
            <person name="Kuhnert E."/>
            <person name="Cox R.J."/>
            <person name="Crous P.W."/>
            <person name="Spatafora J.W."/>
            <person name="Lail K."/>
            <person name="Amirebrahimi M."/>
            <person name="Lipzen A."/>
            <person name="Pangilinan J."/>
            <person name="Andreopoulos W."/>
            <person name="Hayes R.D."/>
            <person name="Ng V."/>
            <person name="Grigoriev I.V."/>
            <person name="Jackson S.A."/>
            <person name="Sutton T.D.S."/>
            <person name="Dobson A.D.W."/>
            <person name="Rama T."/>
        </authorList>
    </citation>
    <scope>NUCLEOTIDE SEQUENCE</scope>
    <source>
        <strain evidence="5">TRa3180A</strain>
    </source>
</reference>
<feature type="domain" description="Alpha-type protein kinase" evidence="4">
    <location>
        <begin position="1"/>
        <end position="77"/>
    </location>
</feature>
<keyword evidence="6" id="KW-1185">Reference proteome</keyword>
<dbReference type="EMBL" id="MU253779">
    <property type="protein sequence ID" value="KAG9247194.1"/>
    <property type="molecule type" value="Genomic_DNA"/>
</dbReference>
<evidence type="ECO:0000313" key="6">
    <source>
        <dbReference type="Proteomes" id="UP000887226"/>
    </source>
</evidence>
<dbReference type="GO" id="GO:0005524">
    <property type="term" value="F:ATP binding"/>
    <property type="evidence" value="ECO:0007669"/>
    <property type="project" value="InterPro"/>
</dbReference>
<gene>
    <name evidence="5" type="ORF">BJ878DRAFT_396475</name>
</gene>
<dbReference type="AlphaFoldDB" id="A0A9P7Z848"/>
<dbReference type="PROSITE" id="PS51158">
    <property type="entry name" value="ALPHA_KINASE"/>
    <property type="match status" value="1"/>
</dbReference>
<dbReference type="SUPFAM" id="SSF56112">
    <property type="entry name" value="Protein kinase-like (PK-like)"/>
    <property type="match status" value="1"/>
</dbReference>
<dbReference type="Proteomes" id="UP000887226">
    <property type="component" value="Unassembled WGS sequence"/>
</dbReference>
<evidence type="ECO:0000256" key="1">
    <source>
        <dbReference type="ARBA" id="ARBA00022527"/>
    </source>
</evidence>
<dbReference type="Gene3D" id="3.20.200.10">
    <property type="entry name" value="MHCK/EF2 kinase"/>
    <property type="match status" value="1"/>
</dbReference>
<keyword evidence="1" id="KW-0723">Serine/threonine-protein kinase</keyword>
<dbReference type="InterPro" id="IPR004166">
    <property type="entry name" value="a-kinase_dom"/>
</dbReference>
<dbReference type="GO" id="GO:0004674">
    <property type="term" value="F:protein serine/threonine kinase activity"/>
    <property type="evidence" value="ECO:0007669"/>
    <property type="project" value="UniProtKB-KW"/>
</dbReference>
<comment type="caution">
    <text evidence="5">The sequence shown here is derived from an EMBL/GenBank/DDBJ whole genome shotgun (WGS) entry which is preliminary data.</text>
</comment>